<keyword evidence="1" id="KW-1133">Transmembrane helix</keyword>
<keyword evidence="3" id="KW-1185">Reference proteome</keyword>
<dbReference type="RefSeq" id="WP_264012212.1">
    <property type="nucleotide sequence ID" value="NZ_JACKSJ010000062.1"/>
</dbReference>
<keyword evidence="1" id="KW-0812">Transmembrane</keyword>
<reference evidence="2" key="1">
    <citation type="submission" date="2020-07" db="EMBL/GenBank/DDBJ databases">
        <authorList>
            <person name="Pettersson B.M.F."/>
            <person name="Behra P.R.K."/>
            <person name="Ramesh M."/>
            <person name="Das S."/>
            <person name="Dasgupta S."/>
            <person name="Kirsebom L.A."/>
        </authorList>
    </citation>
    <scope>NUCLEOTIDE SEQUENCE</scope>
    <source>
        <strain evidence="2">DSM 44615</strain>
    </source>
</reference>
<organism evidence="2 3">
    <name type="scientific">[Mycobacterium] manitobense</name>
    <dbReference type="NCBI Taxonomy" id="190147"/>
    <lineage>
        <taxon>Bacteria</taxon>
        <taxon>Bacillati</taxon>
        <taxon>Actinomycetota</taxon>
        <taxon>Actinomycetes</taxon>
        <taxon>Mycobacteriales</taxon>
        <taxon>Mycobacteriaceae</taxon>
        <taxon>Mycolicibacterium</taxon>
    </lineage>
</organism>
<feature type="transmembrane region" description="Helical" evidence="1">
    <location>
        <begin position="28"/>
        <end position="48"/>
    </location>
</feature>
<feature type="transmembrane region" description="Helical" evidence="1">
    <location>
        <begin position="377"/>
        <end position="402"/>
    </location>
</feature>
<dbReference type="AlphaFoldDB" id="A0A9X3BW48"/>
<feature type="transmembrane region" description="Helical" evidence="1">
    <location>
        <begin position="268"/>
        <end position="285"/>
    </location>
</feature>
<sequence>MRTAGGFLRDAVSVMVDAMRLLGRNWPVLVSIALVGVAFRGAALWAAVEVSDRVNWLGHGLVVFAPLGFLVAMIAMLHVLRHDLPNSERVLASAAPADATTGRERRLVDVATSMVVPFFAVYVAYGLLSQDVAYFTNQAGVEELGQTDFYRTGAGADFSRVFLNDWWLVAGLVVAAWVLRFLLGSFEKRRRFLGLAIMGALVEVYWSANVAGYIEGEKAAAQEWLHNRVAVAQLAELSDRVVEGLGPLGHPLTTTTTWLGDVLDSFDAVVIVPLAWLAVGAVVLGHKLAPPPEFEHPWLSRAKRVPPPIVQAVGGLTDDVASRFAALFHGLRMMARAGLVPMLVFGLATMLAMRAPYLISAGWRIVVGPVDSDTYVLWAPIEGAIENAAMLVLMAVLLAAAVDRVLGAVSSPAPQDDPALPTTSGPR</sequence>
<reference evidence="2" key="2">
    <citation type="journal article" date="2022" name="BMC Genomics">
        <title>Comparative genome analysis of mycobacteria focusing on tRNA and non-coding RNA.</title>
        <authorList>
            <person name="Behra P.R.K."/>
            <person name="Pettersson B.M.F."/>
            <person name="Ramesh M."/>
            <person name="Das S."/>
            <person name="Dasgupta S."/>
            <person name="Kirsebom L.A."/>
        </authorList>
    </citation>
    <scope>NUCLEOTIDE SEQUENCE</scope>
    <source>
        <strain evidence="2">DSM 44615</strain>
    </source>
</reference>
<feature type="transmembrane region" description="Helical" evidence="1">
    <location>
        <begin position="60"/>
        <end position="80"/>
    </location>
</feature>
<dbReference type="Proteomes" id="UP001140293">
    <property type="component" value="Unassembled WGS sequence"/>
</dbReference>
<feature type="transmembrane region" description="Helical" evidence="1">
    <location>
        <begin position="166"/>
        <end position="183"/>
    </location>
</feature>
<gene>
    <name evidence="2" type="ORF">H7I41_08920</name>
</gene>
<accession>A0A9X3BW48</accession>
<evidence type="ECO:0000313" key="2">
    <source>
        <dbReference type="EMBL" id="MCV7170042.1"/>
    </source>
</evidence>
<dbReference type="EMBL" id="JACKSJ010000062">
    <property type="protein sequence ID" value="MCV7170042.1"/>
    <property type="molecule type" value="Genomic_DNA"/>
</dbReference>
<evidence type="ECO:0000256" key="1">
    <source>
        <dbReference type="SAM" id="Phobius"/>
    </source>
</evidence>
<comment type="caution">
    <text evidence="2">The sequence shown here is derived from an EMBL/GenBank/DDBJ whole genome shotgun (WGS) entry which is preliminary data.</text>
</comment>
<protein>
    <submittedName>
        <fullName evidence="2">Uncharacterized protein</fullName>
    </submittedName>
</protein>
<name>A0A9X3BW48_9MYCO</name>
<feature type="transmembrane region" description="Helical" evidence="1">
    <location>
        <begin position="337"/>
        <end position="357"/>
    </location>
</feature>
<proteinExistence type="predicted"/>
<keyword evidence="1" id="KW-0472">Membrane</keyword>
<evidence type="ECO:0000313" key="3">
    <source>
        <dbReference type="Proteomes" id="UP001140293"/>
    </source>
</evidence>
<feature type="transmembrane region" description="Helical" evidence="1">
    <location>
        <begin position="107"/>
        <end position="128"/>
    </location>
</feature>
<feature type="transmembrane region" description="Helical" evidence="1">
    <location>
        <begin position="192"/>
        <end position="214"/>
    </location>
</feature>